<protein>
    <submittedName>
        <fullName evidence="1">32396_t:CDS:1</fullName>
    </submittedName>
</protein>
<evidence type="ECO:0000313" key="1">
    <source>
        <dbReference type="EMBL" id="CAG8658992.1"/>
    </source>
</evidence>
<gene>
    <name evidence="1" type="ORF">RPERSI_LOCUS8194</name>
</gene>
<evidence type="ECO:0000313" key="2">
    <source>
        <dbReference type="Proteomes" id="UP000789920"/>
    </source>
</evidence>
<organism evidence="1 2">
    <name type="scientific">Racocetra persica</name>
    <dbReference type="NCBI Taxonomy" id="160502"/>
    <lineage>
        <taxon>Eukaryota</taxon>
        <taxon>Fungi</taxon>
        <taxon>Fungi incertae sedis</taxon>
        <taxon>Mucoromycota</taxon>
        <taxon>Glomeromycotina</taxon>
        <taxon>Glomeromycetes</taxon>
        <taxon>Diversisporales</taxon>
        <taxon>Gigasporaceae</taxon>
        <taxon>Racocetra</taxon>
    </lineage>
</organism>
<comment type="caution">
    <text evidence="1">The sequence shown here is derived from an EMBL/GenBank/DDBJ whole genome shotgun (WGS) entry which is preliminary data.</text>
</comment>
<keyword evidence="2" id="KW-1185">Reference proteome</keyword>
<proteinExistence type="predicted"/>
<accession>A0ACA9NI67</accession>
<dbReference type="Proteomes" id="UP000789920">
    <property type="component" value="Unassembled WGS sequence"/>
</dbReference>
<sequence>MLYYYGFNSEKYYEQLEKMDKQIGEILSILDRKGWLEGCLLILTTDHGGVDTTHGKDSDLERNVFIIIRTRYQKEFYVW</sequence>
<dbReference type="EMBL" id="CAJVQC010014626">
    <property type="protein sequence ID" value="CAG8658992.1"/>
    <property type="molecule type" value="Genomic_DNA"/>
</dbReference>
<reference evidence="1" key="1">
    <citation type="submission" date="2021-06" db="EMBL/GenBank/DDBJ databases">
        <authorList>
            <person name="Kallberg Y."/>
            <person name="Tangrot J."/>
            <person name="Rosling A."/>
        </authorList>
    </citation>
    <scope>NUCLEOTIDE SEQUENCE</scope>
    <source>
        <strain evidence="1">MA461A</strain>
    </source>
</reference>
<name>A0ACA9NI67_9GLOM</name>